<keyword evidence="1" id="KW-0472">Membrane</keyword>
<name>A0A679K9H9_9HYPH</name>
<dbReference type="EMBL" id="LR743510">
    <property type="protein sequence ID" value="CAA2140887.1"/>
    <property type="molecule type" value="Genomic_DNA"/>
</dbReference>
<accession>A0A679K9H9</accession>
<sequence>MVPAAFTAGLGVGLSFLLGPNIGVIALVPVLVLCMIRLFGERVLRMMED</sequence>
<keyword evidence="1" id="KW-0812">Transmembrane</keyword>
<dbReference type="EMBL" id="BPQF01000013">
    <property type="protein sequence ID" value="GJD40250.1"/>
    <property type="molecule type" value="Genomic_DNA"/>
</dbReference>
<evidence type="ECO:0000313" key="2">
    <source>
        <dbReference type="EMBL" id="CAA2140887.1"/>
    </source>
</evidence>
<keyword evidence="4" id="KW-1185">Reference proteome</keyword>
<evidence type="ECO:0000313" key="3">
    <source>
        <dbReference type="EMBL" id="GJD40250.1"/>
    </source>
</evidence>
<reference evidence="2" key="2">
    <citation type="submission" date="2019-12" db="EMBL/GenBank/DDBJ databases">
        <authorList>
            <person name="Cremers G."/>
        </authorList>
    </citation>
    <scope>NUCLEOTIDE SEQUENCE</scope>
    <source>
        <strain evidence="2">Mbul2</strain>
        <plasmid evidence="2">1</plasmid>
    </source>
</reference>
<evidence type="ECO:0000256" key="1">
    <source>
        <dbReference type="SAM" id="Phobius"/>
    </source>
</evidence>
<organism evidence="2">
    <name type="scientific">Methylobacterium bullatum</name>
    <dbReference type="NCBI Taxonomy" id="570505"/>
    <lineage>
        <taxon>Bacteria</taxon>
        <taxon>Pseudomonadati</taxon>
        <taxon>Pseudomonadota</taxon>
        <taxon>Alphaproteobacteria</taxon>
        <taxon>Hyphomicrobiales</taxon>
        <taxon>Methylobacteriaceae</taxon>
        <taxon>Methylobacterium</taxon>
    </lineage>
</organism>
<keyword evidence="2" id="KW-0614">Plasmid</keyword>
<proteinExistence type="predicted"/>
<gene>
    <name evidence="2" type="ORF">MBLL_02353</name>
    <name evidence="3" type="ORF">OICFNHDK_2716</name>
</gene>
<dbReference type="Proteomes" id="UP001055307">
    <property type="component" value="Unassembled WGS sequence"/>
</dbReference>
<keyword evidence="1" id="KW-1133">Transmembrane helix</keyword>
<geneLocation type="plasmid" evidence="2">
    <name>1</name>
</geneLocation>
<dbReference type="AlphaFoldDB" id="A0A679K9H9"/>
<reference evidence="3" key="3">
    <citation type="submission" date="2021-08" db="EMBL/GenBank/DDBJ databases">
        <authorList>
            <person name="Tani A."/>
            <person name="Ola A."/>
            <person name="Ogura Y."/>
            <person name="Katsura K."/>
            <person name="Hayashi T."/>
        </authorList>
    </citation>
    <scope>NUCLEOTIDE SEQUENCE</scope>
    <source>
        <strain evidence="3">DSM 21893</strain>
    </source>
</reference>
<protein>
    <submittedName>
        <fullName evidence="2">Uncharacterized protein</fullName>
    </submittedName>
</protein>
<evidence type="ECO:0000313" key="4">
    <source>
        <dbReference type="Proteomes" id="UP001055307"/>
    </source>
</evidence>
<reference evidence="3" key="1">
    <citation type="journal article" date="2016" name="Front. Microbiol.">
        <title>Genome Sequence of the Piezophilic, Mesophilic Sulfate-Reducing Bacterium Desulfovibrio indicus J2T.</title>
        <authorList>
            <person name="Cao J."/>
            <person name="Maignien L."/>
            <person name="Shao Z."/>
            <person name="Alain K."/>
            <person name="Jebbar M."/>
        </authorList>
    </citation>
    <scope>NUCLEOTIDE SEQUENCE</scope>
    <source>
        <strain evidence="3">DSM 21893</strain>
    </source>
</reference>
<feature type="transmembrane region" description="Helical" evidence="1">
    <location>
        <begin position="12"/>
        <end position="39"/>
    </location>
</feature>